<sequence>MEMTKNEAYLYAKKKLRGVTTNKQLETKMRSEGYTENDIALVKEWRSHKRVGI</sequence>
<dbReference type="Proteomes" id="UP000693655">
    <property type="component" value="Segment"/>
</dbReference>
<reference evidence="1 2" key="1">
    <citation type="submission" date="2021-02" db="EMBL/GenBank/DDBJ databases">
        <authorList>
            <person name="Dhungana G."/>
            <person name="Malla R."/>
            <person name="Rajaure M."/>
        </authorList>
    </citation>
    <scope>NUCLEOTIDE SEQUENCE [LARGE SCALE GENOMIC DNA]</scope>
</reference>
<name>A0A8F2F4J8_9CAUD</name>
<organism evidence="1 2">
    <name type="scientific">Klebsiella phage Kp_Pokalde_001</name>
    <dbReference type="NCBI Taxonomy" id="2849099"/>
    <lineage>
        <taxon>Viruses</taxon>
        <taxon>Duplodnaviria</taxon>
        <taxon>Heunggongvirae</taxon>
        <taxon>Uroviricota</taxon>
        <taxon>Caudoviricetes</taxon>
        <taxon>Autographivirales</taxon>
        <taxon>Autoscriptoviridae</taxon>
        <taxon>Slopekvirinae</taxon>
        <taxon>Drulisvirus</taxon>
        <taxon>Drulisvirus pokalde001</taxon>
    </lineage>
</organism>
<keyword evidence="2" id="KW-1185">Reference proteome</keyword>
<accession>A0A8F2F4J8</accession>
<dbReference type="EMBL" id="MW590329">
    <property type="protein sequence ID" value="QWT56609.1"/>
    <property type="molecule type" value="Genomic_DNA"/>
</dbReference>
<gene>
    <name evidence="1" type="ORF">Kp_Pokalde_001_018</name>
</gene>
<evidence type="ECO:0000313" key="1">
    <source>
        <dbReference type="EMBL" id="QWT56609.1"/>
    </source>
</evidence>
<evidence type="ECO:0000313" key="2">
    <source>
        <dbReference type="Proteomes" id="UP000693655"/>
    </source>
</evidence>
<proteinExistence type="predicted"/>
<protein>
    <submittedName>
        <fullName evidence="1">Uncharacterized protein</fullName>
    </submittedName>
</protein>